<keyword evidence="4" id="KW-1185">Reference proteome</keyword>
<dbReference type="HOGENOM" id="CLU_007884_9_0_6"/>
<keyword evidence="1" id="KW-0560">Oxidoreductase</keyword>
<dbReference type="AlphaFoldDB" id="Q2SHE5"/>
<dbReference type="GO" id="GO:0005737">
    <property type="term" value="C:cytoplasm"/>
    <property type="evidence" value="ECO:0007669"/>
    <property type="project" value="TreeGrafter"/>
</dbReference>
<dbReference type="eggNOG" id="COG0665">
    <property type="taxonomic scope" value="Bacteria"/>
</dbReference>
<dbReference type="OrthoDB" id="9805337at2"/>
<evidence type="ECO:0000256" key="1">
    <source>
        <dbReference type="ARBA" id="ARBA00023002"/>
    </source>
</evidence>
<dbReference type="KEGG" id="hch:HCH_03166"/>
<dbReference type="Gene3D" id="3.50.50.60">
    <property type="entry name" value="FAD/NAD(P)-binding domain"/>
    <property type="match status" value="2"/>
</dbReference>
<dbReference type="PANTHER" id="PTHR13847:SF289">
    <property type="entry name" value="GLYCINE OXIDASE"/>
    <property type="match status" value="1"/>
</dbReference>
<gene>
    <name evidence="3" type="ordered locus">HCH_03166</name>
</gene>
<dbReference type="STRING" id="349521.HCH_03166"/>
<accession>Q2SHE5</accession>
<dbReference type="GO" id="GO:0016491">
    <property type="term" value="F:oxidoreductase activity"/>
    <property type="evidence" value="ECO:0007669"/>
    <property type="project" value="UniProtKB-KW"/>
</dbReference>
<proteinExistence type="predicted"/>
<reference evidence="3 4" key="1">
    <citation type="journal article" date="2005" name="Nucleic Acids Res.">
        <title>Genomic blueprint of Hahella chejuensis, a marine microbe producing an algicidal agent.</title>
        <authorList>
            <person name="Jeong H."/>
            <person name="Yim J.H."/>
            <person name="Lee C."/>
            <person name="Choi S.-H."/>
            <person name="Park Y.K."/>
            <person name="Yoon S.H."/>
            <person name="Hur C.-G."/>
            <person name="Kang H.-Y."/>
            <person name="Kim D."/>
            <person name="Lee H.H."/>
            <person name="Park K.H."/>
            <person name="Park S.-H."/>
            <person name="Park H.-S."/>
            <person name="Lee H.K."/>
            <person name="Oh T.K."/>
            <person name="Kim J.F."/>
        </authorList>
    </citation>
    <scope>NUCLEOTIDE SEQUENCE [LARGE SCALE GENOMIC DNA]</scope>
    <source>
        <strain evidence="3 4">KCTC 2396</strain>
    </source>
</reference>
<dbReference type="EMBL" id="CP000155">
    <property type="protein sequence ID" value="ABC29929.1"/>
    <property type="molecule type" value="Genomic_DNA"/>
</dbReference>
<evidence type="ECO:0000313" key="3">
    <source>
        <dbReference type="EMBL" id="ABC29929.1"/>
    </source>
</evidence>
<evidence type="ECO:0000313" key="4">
    <source>
        <dbReference type="Proteomes" id="UP000000238"/>
    </source>
</evidence>
<dbReference type="Pfam" id="PF01266">
    <property type="entry name" value="DAO"/>
    <property type="match status" value="1"/>
</dbReference>
<evidence type="ECO:0000259" key="2">
    <source>
        <dbReference type="Pfam" id="PF01266"/>
    </source>
</evidence>
<dbReference type="SUPFAM" id="SSF51905">
    <property type="entry name" value="FAD/NAD(P)-binding domain"/>
    <property type="match status" value="1"/>
</dbReference>
<name>Q2SHE5_HAHCH</name>
<dbReference type="InterPro" id="IPR006076">
    <property type="entry name" value="FAD-dep_OxRdtase"/>
</dbReference>
<dbReference type="InterPro" id="IPR036188">
    <property type="entry name" value="FAD/NAD-bd_sf"/>
</dbReference>
<dbReference type="Gene3D" id="3.30.9.10">
    <property type="entry name" value="D-Amino Acid Oxidase, subunit A, domain 2"/>
    <property type="match status" value="1"/>
</dbReference>
<organism evidence="3 4">
    <name type="scientific">Hahella chejuensis (strain KCTC 2396)</name>
    <dbReference type="NCBI Taxonomy" id="349521"/>
    <lineage>
        <taxon>Bacteria</taxon>
        <taxon>Pseudomonadati</taxon>
        <taxon>Pseudomonadota</taxon>
        <taxon>Gammaproteobacteria</taxon>
        <taxon>Oceanospirillales</taxon>
        <taxon>Hahellaceae</taxon>
        <taxon>Hahella</taxon>
    </lineage>
</organism>
<dbReference type="RefSeq" id="WP_011396998.1">
    <property type="nucleotide sequence ID" value="NC_007645.1"/>
</dbReference>
<dbReference type="Proteomes" id="UP000000238">
    <property type="component" value="Chromosome"/>
</dbReference>
<dbReference type="PANTHER" id="PTHR13847">
    <property type="entry name" value="SARCOSINE DEHYDROGENASE-RELATED"/>
    <property type="match status" value="1"/>
</dbReference>
<dbReference type="SUPFAM" id="SSF54373">
    <property type="entry name" value="FAD-linked reductases, C-terminal domain"/>
    <property type="match status" value="1"/>
</dbReference>
<feature type="domain" description="FAD dependent oxidoreductase" evidence="2">
    <location>
        <begin position="7"/>
        <end position="396"/>
    </location>
</feature>
<protein>
    <submittedName>
        <fullName evidence="3">Glycine/D-amino acid oxidases (Deaminating)</fullName>
    </submittedName>
</protein>
<sequence length="415" mass="44981">MQELDTDITVLGGGIVGVCCALSLQQAGMKVSLIDGRGVGEGCSRGNAGHFATEQILPLATPGLLWKIPGMLMDPLGPVAIRWSYLPYIAPWLVRFMLNTREASYNRSGKALQALNAASLPAWRRLLAGTGEESQIRVNGSLLTFERNASFQNYQTTLETLRTRGVKTQVLDGGQVRELEPGLGSAIKHGVFFPETGHTANPYQLTRTLGALFQSRGGTVLNRTVKSATPTTDGVQLHCDDGQIRVPKLVLAAGAWSKPLVKQLTGKSIPLDTERGYHLMLRNAGASLSIPVTSAERRFIMTPMSEGLRLAGTVEFGGLKQPANMRRATMLATHARAMLPSLDDTPGETWMGFRPSLPDSLPVIDRVGERRQIILAFGHQHLGLTQAALTGELVRQLATDQTPTVDIQSLRLSRF</sequence>